<evidence type="ECO:0000256" key="10">
    <source>
        <dbReference type="ARBA" id="ARBA00023136"/>
    </source>
</evidence>
<dbReference type="GO" id="GO:0005164">
    <property type="term" value="F:tumor necrosis factor receptor binding"/>
    <property type="evidence" value="ECO:0007669"/>
    <property type="project" value="InterPro"/>
</dbReference>
<organism evidence="20">
    <name type="scientific">Nothobranchius kadleci</name>
    <name type="common">African annual killifish</name>
    <dbReference type="NCBI Taxonomy" id="1051664"/>
    <lineage>
        <taxon>Eukaryota</taxon>
        <taxon>Metazoa</taxon>
        <taxon>Chordata</taxon>
        <taxon>Craniata</taxon>
        <taxon>Vertebrata</taxon>
        <taxon>Euteleostomi</taxon>
        <taxon>Actinopterygii</taxon>
        <taxon>Neopterygii</taxon>
        <taxon>Teleostei</taxon>
        <taxon>Neoteleostei</taxon>
        <taxon>Acanthomorphata</taxon>
        <taxon>Ovalentaria</taxon>
        <taxon>Atherinomorphae</taxon>
        <taxon>Cyprinodontiformes</taxon>
        <taxon>Nothobranchiidae</taxon>
        <taxon>Nothobranchius</taxon>
    </lineage>
</organism>
<comment type="function">
    <text evidence="15">Cytokine that in its homotrimeric form binds to TNFRSF1A/TNFR1, TNFRSF1B/TNFBR and TNFRSF14/HVEM. In its heterotrimeric form with LTB binds to TNFRSF3/LTBR. Lymphotoxin is produced by lymphocytes and is cytotoxic for a wide range of tumor cells in vitro and in vivo.</text>
</comment>
<dbReference type="SMART" id="SM00207">
    <property type="entry name" value="TNF"/>
    <property type="match status" value="1"/>
</dbReference>
<reference evidence="20" key="1">
    <citation type="submission" date="2016-05" db="EMBL/GenBank/DDBJ databases">
        <authorList>
            <person name="Lavstsen T."/>
            <person name="Jespersen J.S."/>
        </authorList>
    </citation>
    <scope>NUCLEOTIDE SEQUENCE</scope>
    <source>
        <tissue evidence="20">Brain</tissue>
    </source>
</reference>
<evidence type="ECO:0000256" key="5">
    <source>
        <dbReference type="ARBA" id="ARBA00022514"/>
    </source>
</evidence>
<keyword evidence="6 18" id="KW-0812">Transmembrane</keyword>
<evidence type="ECO:0000256" key="2">
    <source>
        <dbReference type="ARBA" id="ARBA00008670"/>
    </source>
</evidence>
<sequence>MMGYVATTGDVEAGAEESSEVLVEKKSSTGWMWKGFGILLIVALCVAGARLFVWYRDERPEPTSLPEAVVSSHSAEKTGTHSTLKQMIKKAKAAIHLEGGYEDGESPELMWSHEQGQAFTQGGFRLDQNQISIPQSGLYFVYSQASFRVSCSSNEAGPAGRSMPLSHRIWRLSDSIGTKVSLMSAVRSACQNVQEDGVQSGQSCYSAIYLGAVFQLNKGDHLWTETNQLSDLETDEGKTFFGVFAL</sequence>
<dbReference type="InterPro" id="IPR002960">
    <property type="entry name" value="TNF_beta"/>
</dbReference>
<comment type="subunit">
    <text evidence="16">Homotrimer, and heterotrimer of either two LTB and one LTA subunits or (less prevalent) two LTA and one LTB subunits. Interacts with TNFRSF14.</text>
</comment>
<proteinExistence type="inferred from homology"/>
<dbReference type="GO" id="GO:0005615">
    <property type="term" value="C:extracellular space"/>
    <property type="evidence" value="ECO:0007669"/>
    <property type="project" value="UniProtKB-KW"/>
</dbReference>
<evidence type="ECO:0000256" key="13">
    <source>
        <dbReference type="ARBA" id="ARBA00033253"/>
    </source>
</evidence>
<keyword evidence="10 18" id="KW-0472">Membrane</keyword>
<dbReference type="GO" id="GO:0016020">
    <property type="term" value="C:membrane"/>
    <property type="evidence" value="ECO:0007669"/>
    <property type="project" value="UniProtKB-SubCell"/>
</dbReference>
<protein>
    <recommendedName>
        <fullName evidence="4">Lymphotoxin-alpha</fullName>
    </recommendedName>
    <alternativeName>
        <fullName evidence="12">TNF-alpha</fullName>
    </alternativeName>
    <alternativeName>
        <fullName evidence="13">TNF-beta</fullName>
    </alternativeName>
    <alternativeName>
        <fullName evidence="3">Tumor necrosis factor</fullName>
    </alternativeName>
    <alternativeName>
        <fullName evidence="14">Tumor necrosis factor ligand superfamily member 1</fullName>
    </alternativeName>
</protein>
<feature type="transmembrane region" description="Helical" evidence="18">
    <location>
        <begin position="31"/>
        <end position="53"/>
    </location>
</feature>
<evidence type="ECO:0000256" key="18">
    <source>
        <dbReference type="SAM" id="Phobius"/>
    </source>
</evidence>
<reference evidence="20" key="2">
    <citation type="submission" date="2016-06" db="EMBL/GenBank/DDBJ databases">
        <title>The genome of a short-lived fish provides insights into sex chromosome evolution and the genetic control of aging.</title>
        <authorList>
            <person name="Reichwald K."/>
            <person name="Felder M."/>
            <person name="Petzold A."/>
            <person name="Koch P."/>
            <person name="Groth M."/>
            <person name="Platzer M."/>
        </authorList>
    </citation>
    <scope>NUCLEOTIDE SEQUENCE</scope>
    <source>
        <tissue evidence="20">Brain</tissue>
    </source>
</reference>
<name>A0A1A8C470_NOTKA</name>
<evidence type="ECO:0000256" key="8">
    <source>
        <dbReference type="ARBA" id="ARBA00022968"/>
    </source>
</evidence>
<keyword evidence="7" id="KW-0732">Signal</keyword>
<feature type="region of interest" description="Disordered" evidence="17">
    <location>
        <begin position="63"/>
        <end position="83"/>
    </location>
</feature>
<evidence type="ECO:0000256" key="1">
    <source>
        <dbReference type="ARBA" id="ARBA00004606"/>
    </source>
</evidence>
<keyword evidence="5" id="KW-0202">Cytokine</keyword>
<keyword evidence="8" id="KW-0735">Signal-anchor</keyword>
<dbReference type="CDD" id="cd00184">
    <property type="entry name" value="TNF"/>
    <property type="match status" value="1"/>
</dbReference>
<dbReference type="Pfam" id="PF00229">
    <property type="entry name" value="TNF"/>
    <property type="match status" value="1"/>
</dbReference>
<keyword evidence="9 18" id="KW-1133">Transmembrane helix</keyword>
<dbReference type="InterPro" id="IPR006052">
    <property type="entry name" value="TNF_dom"/>
</dbReference>
<dbReference type="EMBL" id="HADZ01009907">
    <property type="protein sequence ID" value="SBP73848.1"/>
    <property type="molecule type" value="Transcribed_RNA"/>
</dbReference>
<dbReference type="PRINTS" id="PR01236">
    <property type="entry name" value="TNFBETA"/>
</dbReference>
<dbReference type="InterPro" id="IPR008983">
    <property type="entry name" value="Tumour_necrosis_fac-like_dom"/>
</dbReference>
<comment type="similarity">
    <text evidence="2">Belongs to the tumor necrosis factor family.</text>
</comment>
<dbReference type="PRINTS" id="PR01234">
    <property type="entry name" value="TNECROSISFCT"/>
</dbReference>
<dbReference type="GO" id="GO:0006955">
    <property type="term" value="P:immune response"/>
    <property type="evidence" value="ECO:0007669"/>
    <property type="project" value="InterPro"/>
</dbReference>
<dbReference type="InterPro" id="IPR006053">
    <property type="entry name" value="TNF"/>
</dbReference>
<evidence type="ECO:0000256" key="6">
    <source>
        <dbReference type="ARBA" id="ARBA00022692"/>
    </source>
</evidence>
<dbReference type="Gene3D" id="2.60.120.40">
    <property type="match status" value="1"/>
</dbReference>
<evidence type="ECO:0000256" key="11">
    <source>
        <dbReference type="ARBA" id="ARBA00023157"/>
    </source>
</evidence>
<dbReference type="PANTHER" id="PTHR11471:SF23">
    <property type="entry name" value="TUMOR NECROSIS FACTOR"/>
    <property type="match status" value="1"/>
</dbReference>
<evidence type="ECO:0000313" key="20">
    <source>
        <dbReference type="EMBL" id="SBP73848.1"/>
    </source>
</evidence>
<keyword evidence="11" id="KW-1015">Disulfide bond</keyword>
<comment type="subcellular location">
    <subcellularLocation>
        <location evidence="1">Membrane</location>
        <topology evidence="1">Single-pass type II membrane protein</topology>
    </subcellularLocation>
</comment>
<feature type="domain" description="THD" evidence="19">
    <location>
        <begin position="93"/>
        <end position="246"/>
    </location>
</feature>
<evidence type="ECO:0000256" key="12">
    <source>
        <dbReference type="ARBA" id="ARBA00029751"/>
    </source>
</evidence>
<evidence type="ECO:0000256" key="9">
    <source>
        <dbReference type="ARBA" id="ARBA00022989"/>
    </source>
</evidence>
<evidence type="ECO:0000256" key="17">
    <source>
        <dbReference type="SAM" id="MobiDB-lite"/>
    </source>
</evidence>
<evidence type="ECO:0000256" key="4">
    <source>
        <dbReference type="ARBA" id="ARBA00018403"/>
    </source>
</evidence>
<accession>A0A1A8C470</accession>
<gene>
    <name evidence="20" type="primary">TNFB</name>
</gene>
<evidence type="ECO:0000256" key="7">
    <source>
        <dbReference type="ARBA" id="ARBA00022729"/>
    </source>
</evidence>
<evidence type="ECO:0000256" key="3">
    <source>
        <dbReference type="ARBA" id="ARBA00013893"/>
    </source>
</evidence>
<evidence type="ECO:0000256" key="15">
    <source>
        <dbReference type="ARBA" id="ARBA00046146"/>
    </source>
</evidence>
<dbReference type="PANTHER" id="PTHR11471">
    <property type="entry name" value="TUMOR NECROSIS FACTOR FAMILY MEMBER"/>
    <property type="match status" value="1"/>
</dbReference>
<evidence type="ECO:0000256" key="16">
    <source>
        <dbReference type="ARBA" id="ARBA00046860"/>
    </source>
</evidence>
<evidence type="ECO:0000256" key="14">
    <source>
        <dbReference type="ARBA" id="ARBA00033263"/>
    </source>
</evidence>
<dbReference type="SUPFAM" id="SSF49842">
    <property type="entry name" value="TNF-like"/>
    <property type="match status" value="1"/>
</dbReference>
<dbReference type="AlphaFoldDB" id="A0A1A8C470"/>
<dbReference type="PROSITE" id="PS50049">
    <property type="entry name" value="THD_2"/>
    <property type="match status" value="1"/>
</dbReference>
<evidence type="ECO:0000259" key="19">
    <source>
        <dbReference type="PROSITE" id="PS50049"/>
    </source>
</evidence>
<dbReference type="GO" id="GO:0005125">
    <property type="term" value="F:cytokine activity"/>
    <property type="evidence" value="ECO:0007669"/>
    <property type="project" value="UniProtKB-KW"/>
</dbReference>